<dbReference type="GO" id="GO:0016887">
    <property type="term" value="F:ATP hydrolysis activity"/>
    <property type="evidence" value="ECO:0007669"/>
    <property type="project" value="InterPro"/>
</dbReference>
<feature type="region of interest" description="Disordered" evidence="4">
    <location>
        <begin position="53"/>
        <end position="76"/>
    </location>
</feature>
<dbReference type="InterPro" id="IPR003959">
    <property type="entry name" value="ATPase_AAA_core"/>
</dbReference>
<dbReference type="Gene3D" id="3.40.50.300">
    <property type="entry name" value="P-loop containing nucleotide triphosphate hydrolases"/>
    <property type="match status" value="1"/>
</dbReference>
<dbReference type="InterPro" id="IPR050221">
    <property type="entry name" value="26S_Proteasome_ATPase"/>
</dbReference>
<protein>
    <submittedName>
        <fullName evidence="6">ATPase</fullName>
    </submittedName>
</protein>
<accession>A0A076F3H4</accession>
<dbReference type="InterPro" id="IPR003593">
    <property type="entry name" value="AAA+_ATPase"/>
</dbReference>
<dbReference type="CDD" id="cd19481">
    <property type="entry name" value="RecA-like_protease"/>
    <property type="match status" value="1"/>
</dbReference>
<dbReference type="RefSeq" id="WP_128642429.1">
    <property type="nucleotide sequence ID" value="NZ_CP008948.1"/>
</dbReference>
<evidence type="ECO:0000256" key="2">
    <source>
        <dbReference type="ARBA" id="ARBA00022741"/>
    </source>
</evidence>
<evidence type="ECO:0000256" key="4">
    <source>
        <dbReference type="SAM" id="MobiDB-lite"/>
    </source>
</evidence>
<name>A0A076F3H4_RHOOP</name>
<dbReference type="Proteomes" id="UP000028488">
    <property type="component" value="Plasmid pPDG1"/>
</dbReference>
<geneLocation type="plasmid" evidence="6 7">
    <name>pPDG1</name>
</geneLocation>
<evidence type="ECO:0000313" key="7">
    <source>
        <dbReference type="Proteomes" id="UP000028488"/>
    </source>
</evidence>
<sequence length="675" mass="72548">MTSDASLRYLLDRCALIEDRVRTVVAHRRSRDPAPDDPFRGLYLSDDSVVALLSASPTPPPPDELSRATLEQRADTAEESGAELRLRRLARAAALSALDVDALLICLLPDLDSRFERLYGYLNDDVTRRRATVGLVLELLDVSPVVAGYRTRLAPGAPLVDNALVLIEDGERPFLTRGLRVPDRVTQHLLGDDGRDPELAGLMTDTRAYDGPESVQVARSIGAGQRCVYVRESVGCAGAAVAVAALERSGHPALCVDAARLIGHGDPAGAVRALGREGLLRGAGVVVTPVDVLTERSAVLRALCELTTPTILTGTVTWDPRWSDAVPLQIESGRLSTDERARLWAAAAQHYASEAAVADVATQFVLGPAQIVRAVGAARASASLTGGLLTGDHLRQGARSQNAAGLERLARRIEPSVSWADLVLPPRVSDQLRELTSRARYRERVLTDWRMRPGGGRGCGVTALFAGDSGTGKTMAAEVIAGDLGLDLYSVNLAAVVDKYVGETEKNLERIFAEASGVNAVLLFDEADAIFGKRSEVRDAHDRYANIESAYLLQRMESFDGLAVLATNLRANLDDAFIRRLDAIVDFPIPDEDARRALWLRCFDSPAPRGDDLDVERLARSFTMSGGNIRSAAITAAYLAAASGEPIGMVHVLPAVRQEYRKLGRLMPAAPAVAT</sequence>
<keyword evidence="6" id="KW-0614">Plasmid</keyword>
<feature type="domain" description="AAA+ ATPase" evidence="5">
    <location>
        <begin position="459"/>
        <end position="591"/>
    </location>
</feature>
<dbReference type="SUPFAM" id="SSF52540">
    <property type="entry name" value="P-loop containing nucleoside triphosphate hydrolases"/>
    <property type="match status" value="1"/>
</dbReference>
<comment type="similarity">
    <text evidence="1">Belongs to the AAA ATPase family.</text>
</comment>
<dbReference type="SMART" id="SM00382">
    <property type="entry name" value="AAA"/>
    <property type="match status" value="1"/>
</dbReference>
<proteinExistence type="inferred from homology"/>
<evidence type="ECO:0000313" key="6">
    <source>
        <dbReference type="EMBL" id="AII10334.1"/>
    </source>
</evidence>
<dbReference type="Pfam" id="PF22977">
    <property type="entry name" value="WHD"/>
    <property type="match status" value="1"/>
</dbReference>
<organism evidence="6 7">
    <name type="scientific">Rhodococcus opacus</name>
    <name type="common">Nocardia opaca</name>
    <dbReference type="NCBI Taxonomy" id="37919"/>
    <lineage>
        <taxon>Bacteria</taxon>
        <taxon>Bacillati</taxon>
        <taxon>Actinomycetota</taxon>
        <taxon>Actinomycetes</taxon>
        <taxon>Mycobacteriales</taxon>
        <taxon>Nocardiaceae</taxon>
        <taxon>Rhodococcus</taxon>
    </lineage>
</organism>
<keyword evidence="2" id="KW-0547">Nucleotide-binding</keyword>
<dbReference type="InterPro" id="IPR027417">
    <property type="entry name" value="P-loop_NTPase"/>
</dbReference>
<dbReference type="GO" id="GO:0005524">
    <property type="term" value="F:ATP binding"/>
    <property type="evidence" value="ECO:0007669"/>
    <property type="project" value="UniProtKB-KW"/>
</dbReference>
<keyword evidence="3" id="KW-0067">ATP-binding</keyword>
<evidence type="ECO:0000256" key="3">
    <source>
        <dbReference type="ARBA" id="ARBA00022840"/>
    </source>
</evidence>
<reference evidence="6 7" key="1">
    <citation type="submission" date="2014-07" db="EMBL/GenBank/DDBJ databases">
        <title>Genome Sequence of Rhodococcus opacus Strain R7, a Biodegrader of Mono- and Polycyclic Aromatic Hydrocarbons.</title>
        <authorList>
            <person name="Di Gennaro P."/>
            <person name="Zampolli J."/>
            <person name="Presti I."/>
            <person name="Cappelletti M."/>
            <person name="D'Ursi P."/>
            <person name="Orro A."/>
            <person name="Mezzelani A."/>
            <person name="Milanesi L."/>
        </authorList>
    </citation>
    <scope>NUCLEOTIDE SEQUENCE [LARGE SCALE GENOMIC DNA]</scope>
    <source>
        <strain evidence="6 7">R7</strain>
        <plasmid evidence="6">pPDG1</plasmid>
    </source>
</reference>
<evidence type="ECO:0000256" key="1">
    <source>
        <dbReference type="ARBA" id="ARBA00006914"/>
    </source>
</evidence>
<dbReference type="AlphaFoldDB" id="A0A076F3H4"/>
<dbReference type="EMBL" id="CP008948">
    <property type="protein sequence ID" value="AII10334.1"/>
    <property type="molecule type" value="Genomic_DNA"/>
</dbReference>
<dbReference type="InterPro" id="IPR054472">
    <property type="entry name" value="WHD"/>
</dbReference>
<dbReference type="PANTHER" id="PTHR23073">
    <property type="entry name" value="26S PROTEASOME REGULATORY SUBUNIT"/>
    <property type="match status" value="1"/>
</dbReference>
<gene>
    <name evidence="6" type="ORF">EP51_39045</name>
</gene>
<feature type="compositionally biased region" description="Basic and acidic residues" evidence="4">
    <location>
        <begin position="64"/>
        <end position="76"/>
    </location>
</feature>
<evidence type="ECO:0000259" key="5">
    <source>
        <dbReference type="SMART" id="SM00382"/>
    </source>
</evidence>
<dbReference type="Pfam" id="PF00004">
    <property type="entry name" value="AAA"/>
    <property type="match status" value="1"/>
</dbReference>